<dbReference type="AlphaFoldDB" id="A0ABD4WBD5"/>
<evidence type="ECO:0000313" key="3">
    <source>
        <dbReference type="Proteomes" id="UP001212008"/>
    </source>
</evidence>
<evidence type="ECO:0000313" key="2">
    <source>
        <dbReference type="EMBL" id="MDB6492337.1"/>
    </source>
</evidence>
<sequence length="216" mass="24855">MKSMIDGLLSCLIFLVRWEVRGMHSFVEVWRPMKFKCLYLIMKKKRYKVMPLICLIMFICFIGCGIVSILSLTLPYGEILVYPLGAIIFGLVFILVGVNDLYSLLRCREKVDGVYCGYNTYYGGNGISTQSPIFEYTYNGTYYREQTAQNISHKRLNRSMTRGNVYSIYIDPKHPAVFILAKKIKIGTIVSIILGLFIFTYGIDLLLKFLPMLLSR</sequence>
<dbReference type="RefSeq" id="WP_271735484.1">
    <property type="nucleotide sequence ID" value="NZ_JAQKQX010000008.1"/>
</dbReference>
<comment type="caution">
    <text evidence="2">The sequence shown here is derived from an EMBL/GenBank/DDBJ whole genome shotgun (WGS) entry which is preliminary data.</text>
</comment>
<feature type="transmembrane region" description="Helical" evidence="1">
    <location>
        <begin position="186"/>
        <end position="207"/>
    </location>
</feature>
<name>A0ABD4WBD5_BIFPS</name>
<reference evidence="2 3" key="1">
    <citation type="submission" date="2023-01" db="EMBL/GenBank/DDBJ databases">
        <title>Human gut microbiome strain richness.</title>
        <authorList>
            <person name="Chen-Liaw A."/>
        </authorList>
    </citation>
    <scope>NUCLEOTIDE SEQUENCE [LARGE SCALE GENOMIC DNA]</scope>
    <source>
        <strain evidence="2 3">RTP21311st1_C8_RTP21311_201001</strain>
    </source>
</reference>
<organism evidence="2 3">
    <name type="scientific">Bifidobacterium pseudocatenulatum</name>
    <dbReference type="NCBI Taxonomy" id="28026"/>
    <lineage>
        <taxon>Bacteria</taxon>
        <taxon>Bacillati</taxon>
        <taxon>Actinomycetota</taxon>
        <taxon>Actinomycetes</taxon>
        <taxon>Bifidobacteriales</taxon>
        <taxon>Bifidobacteriaceae</taxon>
        <taxon>Bifidobacterium</taxon>
    </lineage>
</organism>
<protein>
    <recommendedName>
        <fullName evidence="4">DUF3592 domain-containing protein</fullName>
    </recommendedName>
</protein>
<keyword evidence="1" id="KW-0472">Membrane</keyword>
<keyword evidence="1" id="KW-1133">Transmembrane helix</keyword>
<evidence type="ECO:0000256" key="1">
    <source>
        <dbReference type="SAM" id="Phobius"/>
    </source>
</evidence>
<evidence type="ECO:0008006" key="4">
    <source>
        <dbReference type="Google" id="ProtNLM"/>
    </source>
</evidence>
<dbReference type="EMBL" id="JAQKRA010000009">
    <property type="protein sequence ID" value="MDB6492337.1"/>
    <property type="molecule type" value="Genomic_DNA"/>
</dbReference>
<dbReference type="Proteomes" id="UP001212008">
    <property type="component" value="Unassembled WGS sequence"/>
</dbReference>
<accession>A0ABD4WBD5</accession>
<feature type="transmembrane region" description="Helical" evidence="1">
    <location>
        <begin position="79"/>
        <end position="98"/>
    </location>
</feature>
<feature type="transmembrane region" description="Helical" evidence="1">
    <location>
        <begin position="49"/>
        <end position="73"/>
    </location>
</feature>
<gene>
    <name evidence="2" type="ORF">PMN70_09105</name>
</gene>
<keyword evidence="1" id="KW-0812">Transmembrane</keyword>
<proteinExistence type="predicted"/>